<dbReference type="Proteomes" id="UP001151760">
    <property type="component" value="Unassembled WGS sequence"/>
</dbReference>
<reference evidence="1" key="1">
    <citation type="journal article" date="2022" name="Int. J. Mol. Sci.">
        <title>Draft Genome of Tanacetum Coccineum: Genomic Comparison of Closely Related Tanacetum-Family Plants.</title>
        <authorList>
            <person name="Yamashiro T."/>
            <person name="Shiraishi A."/>
            <person name="Nakayama K."/>
            <person name="Satake H."/>
        </authorList>
    </citation>
    <scope>NUCLEOTIDE SEQUENCE</scope>
</reference>
<comment type="caution">
    <text evidence="1">The sequence shown here is derived from an EMBL/GenBank/DDBJ whole genome shotgun (WGS) entry which is preliminary data.</text>
</comment>
<proteinExistence type="predicted"/>
<sequence>MFHFSPLFVEFKKNDRRVVEGRKKSTISRLPLDVCSPLFGAPRDQSYENCVLQNKTLGGRGGESFWEGGDDFGVEVLRFHTCLTDILGFLEKLEWWFEQDIDKEEERFEGDEDGGEI</sequence>
<dbReference type="EMBL" id="BQNB010020395">
    <property type="protein sequence ID" value="GJT95499.1"/>
    <property type="molecule type" value="Genomic_DNA"/>
</dbReference>
<keyword evidence="2" id="KW-1185">Reference proteome</keyword>
<organism evidence="1 2">
    <name type="scientific">Tanacetum coccineum</name>
    <dbReference type="NCBI Taxonomy" id="301880"/>
    <lineage>
        <taxon>Eukaryota</taxon>
        <taxon>Viridiplantae</taxon>
        <taxon>Streptophyta</taxon>
        <taxon>Embryophyta</taxon>
        <taxon>Tracheophyta</taxon>
        <taxon>Spermatophyta</taxon>
        <taxon>Magnoliopsida</taxon>
        <taxon>eudicotyledons</taxon>
        <taxon>Gunneridae</taxon>
        <taxon>Pentapetalae</taxon>
        <taxon>asterids</taxon>
        <taxon>campanulids</taxon>
        <taxon>Asterales</taxon>
        <taxon>Asteraceae</taxon>
        <taxon>Asteroideae</taxon>
        <taxon>Anthemideae</taxon>
        <taxon>Anthemidinae</taxon>
        <taxon>Tanacetum</taxon>
    </lineage>
</organism>
<evidence type="ECO:0000313" key="1">
    <source>
        <dbReference type="EMBL" id="GJT95499.1"/>
    </source>
</evidence>
<reference evidence="1" key="2">
    <citation type="submission" date="2022-01" db="EMBL/GenBank/DDBJ databases">
        <authorList>
            <person name="Yamashiro T."/>
            <person name="Shiraishi A."/>
            <person name="Satake H."/>
            <person name="Nakayama K."/>
        </authorList>
    </citation>
    <scope>NUCLEOTIDE SEQUENCE</scope>
</reference>
<protein>
    <submittedName>
        <fullName evidence="1">Uncharacterized protein</fullName>
    </submittedName>
</protein>
<name>A0ABQ5I5X8_9ASTR</name>
<accession>A0ABQ5I5X8</accession>
<gene>
    <name evidence="1" type="ORF">Tco_1091017</name>
</gene>
<evidence type="ECO:0000313" key="2">
    <source>
        <dbReference type="Proteomes" id="UP001151760"/>
    </source>
</evidence>